<dbReference type="PANTHER" id="PTHR42713">
    <property type="entry name" value="HISTIDINE KINASE-RELATED"/>
    <property type="match status" value="1"/>
</dbReference>
<dbReference type="InterPro" id="IPR051552">
    <property type="entry name" value="HptR"/>
</dbReference>
<dbReference type="Pfam" id="PF00072">
    <property type="entry name" value="Response_reg"/>
    <property type="match status" value="1"/>
</dbReference>
<evidence type="ECO:0000313" key="12">
    <source>
        <dbReference type="Proteomes" id="UP000031967"/>
    </source>
</evidence>
<dbReference type="PROSITE" id="PS50110">
    <property type="entry name" value="RESPONSE_REGULATORY"/>
    <property type="match status" value="1"/>
</dbReference>
<organism evidence="11 12">
    <name type="scientific">Gordoniibacillus kamchatkensis</name>
    <dbReference type="NCBI Taxonomy" id="1590651"/>
    <lineage>
        <taxon>Bacteria</taxon>
        <taxon>Bacillati</taxon>
        <taxon>Bacillota</taxon>
        <taxon>Bacilli</taxon>
        <taxon>Bacillales</taxon>
        <taxon>Paenibacillaceae</taxon>
        <taxon>Gordoniibacillus</taxon>
    </lineage>
</organism>
<reference evidence="11 12" key="1">
    <citation type="submission" date="2014-12" db="EMBL/GenBank/DDBJ databases">
        <title>Draft genome sequence of Paenibacillus kamchatkensis strain B-2647.</title>
        <authorList>
            <person name="Karlyshev A.V."/>
            <person name="Kudryashova E.B."/>
        </authorList>
    </citation>
    <scope>NUCLEOTIDE SEQUENCE [LARGE SCALE GENOMIC DNA]</scope>
    <source>
        <strain evidence="11 12">VKM B-2647</strain>
    </source>
</reference>
<evidence type="ECO:0000256" key="2">
    <source>
        <dbReference type="ARBA" id="ARBA00022490"/>
    </source>
</evidence>
<dbReference type="EMBL" id="JXAK01000008">
    <property type="protein sequence ID" value="KIL41558.1"/>
    <property type="molecule type" value="Genomic_DNA"/>
</dbReference>
<dbReference type="CDD" id="cd17536">
    <property type="entry name" value="REC_YesN-like"/>
    <property type="match status" value="1"/>
</dbReference>
<dbReference type="SUPFAM" id="SSF46689">
    <property type="entry name" value="Homeodomain-like"/>
    <property type="match status" value="2"/>
</dbReference>
<dbReference type="InterPro" id="IPR018060">
    <property type="entry name" value="HTH_AraC"/>
</dbReference>
<accession>A0ABR5AL14</accession>
<evidence type="ECO:0000259" key="9">
    <source>
        <dbReference type="PROSITE" id="PS01124"/>
    </source>
</evidence>
<dbReference type="SUPFAM" id="SSF52172">
    <property type="entry name" value="CheY-like"/>
    <property type="match status" value="1"/>
</dbReference>
<dbReference type="Pfam" id="PF12833">
    <property type="entry name" value="HTH_18"/>
    <property type="match status" value="1"/>
</dbReference>
<keyword evidence="2" id="KW-0963">Cytoplasm</keyword>
<evidence type="ECO:0000313" key="11">
    <source>
        <dbReference type="EMBL" id="KIL41558.1"/>
    </source>
</evidence>
<dbReference type="InterPro" id="IPR020449">
    <property type="entry name" value="Tscrpt_reg_AraC-type_HTH"/>
</dbReference>
<dbReference type="Pfam" id="PF17853">
    <property type="entry name" value="GGDEF_2"/>
    <property type="match status" value="1"/>
</dbReference>
<dbReference type="Proteomes" id="UP000031967">
    <property type="component" value="Unassembled WGS sequence"/>
</dbReference>
<sequence>MYKIIIVDDDEEVREGIIECIDWNSHGFEVAAECSDGSEALAAARKHKPDLILSDICMPYMDGIELARQIQTVSPHTKVIILTGYDDFDYAQQALRLKVYDFIVKPMTAGELRAMLDKVKLDMDREAASRLSLQQLSAKLHQSMPLLKERFLERLMNEPVSEDEVLSNLHDFGLPPVCPPCLVLTVHIDDLDKLRQERWRSGLDLPCFAAYNVALDVAEEKQAVVFRTREETIAVLLFGMEETPLYEMAFHVAEELRRCTETFLKFTVTIGIGEVCAKLGDLPRSYQSSAAAAGYRFVLGKNRIISIRDMEGASTAPKQPNQDWGNKFAALLKTGTSEEAEALVGQFIADLRSTLLPADGCCLHIQAVIIAMMNIMRELCQSDTPLFAHLEQTLADIHRFTTLHDTELWLKDLCCEAVSQLSGQRGDFAQAGVRSAIAYIEEHFADEHFSVRQVCRHVHLSKSYLSTIFKQQTDQTIMEFATRLRMEKAKELLLAPLKSYEVAAKVGYSDPQYFSVQFKKQTGLSPTEFRDRLTKARR</sequence>
<proteinExistence type="predicted"/>
<dbReference type="RefSeq" id="WP_041046842.1">
    <property type="nucleotide sequence ID" value="NZ_JXAK01000008.1"/>
</dbReference>
<comment type="subcellular location">
    <subcellularLocation>
        <location evidence="1">Cytoplasm</location>
    </subcellularLocation>
</comment>
<feature type="domain" description="HTH araC/xylS-type" evidence="9">
    <location>
        <begin position="434"/>
        <end position="532"/>
    </location>
</feature>
<evidence type="ECO:0000256" key="7">
    <source>
        <dbReference type="ARBA" id="ARBA00023163"/>
    </source>
</evidence>
<name>A0ABR5AL14_9BACL</name>
<dbReference type="Gene3D" id="3.40.50.2300">
    <property type="match status" value="1"/>
</dbReference>
<dbReference type="PROSITE" id="PS01124">
    <property type="entry name" value="HTH_ARAC_FAMILY_2"/>
    <property type="match status" value="1"/>
</dbReference>
<feature type="modified residue" description="4-aspartylphosphate" evidence="8">
    <location>
        <position position="55"/>
    </location>
</feature>
<evidence type="ECO:0000256" key="5">
    <source>
        <dbReference type="ARBA" id="ARBA00023015"/>
    </source>
</evidence>
<keyword evidence="3 8" id="KW-0597">Phosphoprotein</keyword>
<feature type="domain" description="Response regulatory" evidence="10">
    <location>
        <begin position="3"/>
        <end position="120"/>
    </location>
</feature>
<dbReference type="SMART" id="SM00342">
    <property type="entry name" value="HTH_ARAC"/>
    <property type="match status" value="1"/>
</dbReference>
<evidence type="ECO:0000256" key="1">
    <source>
        <dbReference type="ARBA" id="ARBA00004496"/>
    </source>
</evidence>
<dbReference type="Gene3D" id="1.10.10.60">
    <property type="entry name" value="Homeodomain-like"/>
    <property type="match status" value="2"/>
</dbReference>
<evidence type="ECO:0008006" key="13">
    <source>
        <dbReference type="Google" id="ProtNLM"/>
    </source>
</evidence>
<dbReference type="SMART" id="SM00448">
    <property type="entry name" value="REC"/>
    <property type="match status" value="1"/>
</dbReference>
<keyword evidence="6" id="KW-0238">DNA-binding</keyword>
<evidence type="ECO:0000259" key="10">
    <source>
        <dbReference type="PROSITE" id="PS50110"/>
    </source>
</evidence>
<keyword evidence="7" id="KW-0804">Transcription</keyword>
<evidence type="ECO:0000256" key="4">
    <source>
        <dbReference type="ARBA" id="ARBA00023012"/>
    </source>
</evidence>
<comment type="caution">
    <text evidence="11">The sequence shown here is derived from an EMBL/GenBank/DDBJ whole genome shotgun (WGS) entry which is preliminary data.</text>
</comment>
<dbReference type="InterPro" id="IPR001789">
    <property type="entry name" value="Sig_transdc_resp-reg_receiver"/>
</dbReference>
<protein>
    <recommendedName>
        <fullName evidence="13">DNA-binding response regulator</fullName>
    </recommendedName>
</protein>
<dbReference type="InterPro" id="IPR009057">
    <property type="entry name" value="Homeodomain-like_sf"/>
</dbReference>
<dbReference type="PANTHER" id="PTHR42713:SF3">
    <property type="entry name" value="TRANSCRIPTIONAL REGULATORY PROTEIN HPTR"/>
    <property type="match status" value="1"/>
</dbReference>
<keyword evidence="4" id="KW-0902">Two-component regulatory system</keyword>
<evidence type="ECO:0000256" key="6">
    <source>
        <dbReference type="ARBA" id="ARBA00023125"/>
    </source>
</evidence>
<gene>
    <name evidence="11" type="ORF">SD70_06780</name>
</gene>
<keyword evidence="12" id="KW-1185">Reference proteome</keyword>
<dbReference type="InterPro" id="IPR011006">
    <property type="entry name" value="CheY-like_superfamily"/>
</dbReference>
<dbReference type="PRINTS" id="PR00032">
    <property type="entry name" value="HTHARAC"/>
</dbReference>
<dbReference type="InterPro" id="IPR041522">
    <property type="entry name" value="CdaR_GGDEF"/>
</dbReference>
<evidence type="ECO:0000256" key="8">
    <source>
        <dbReference type="PROSITE-ProRule" id="PRU00169"/>
    </source>
</evidence>
<evidence type="ECO:0000256" key="3">
    <source>
        <dbReference type="ARBA" id="ARBA00022553"/>
    </source>
</evidence>
<keyword evidence="5" id="KW-0805">Transcription regulation</keyword>